<name>A0A0C1Y6U3_9CYAN</name>
<accession>A0A0C1Y6U3</accession>
<reference evidence="1" key="3">
    <citation type="submission" date="2020-02" db="EMBL/GenBank/DDBJ databases">
        <authorList>
            <person name="Sarangi A.N."/>
            <person name="Ghosh S."/>
            <person name="Mukherjee M."/>
            <person name="Tripathy S."/>
        </authorList>
    </citation>
    <scope>NUCLEOTIDE SEQUENCE</scope>
    <source>
        <strain evidence="1">BDU141951</strain>
    </source>
</reference>
<comment type="caution">
    <text evidence="1">The sequence shown here is derived from an EMBL/GenBank/DDBJ whole genome shotgun (WGS) entry which is preliminary data.</text>
</comment>
<sequence length="252" mass="28474">MHDNRKRAILQWLMAHYPFIGDRSQLAQVPQLLTSEGEFCLATDFTPTFIAAACYHGYLPMGEAVAELPVLLIKSHQERCVLDFANLHLSRKLKRYARELTFSINQNFTTCLAAIAHHHTPTWLIEPLCAAFIQLHQHPEHNVALHSIEVYNGEKLVAGEVGYSTGAIYTSLAGFHRQNGTGSVQLALLGQLLAQSGFAFWDLGMDLPYKRHLGAELITRQPFLARWQQERDRQTPAWSASRLETPAILQYL</sequence>
<dbReference type="GO" id="GO:0030163">
    <property type="term" value="P:protein catabolic process"/>
    <property type="evidence" value="ECO:0007669"/>
    <property type="project" value="InterPro"/>
</dbReference>
<dbReference type="Pfam" id="PF03588">
    <property type="entry name" value="Leu_Phe_trans"/>
    <property type="match status" value="1"/>
</dbReference>
<dbReference type="GO" id="GO:0008914">
    <property type="term" value="F:leucyl-tRNA--protein transferase activity"/>
    <property type="evidence" value="ECO:0007669"/>
    <property type="project" value="InterPro"/>
</dbReference>
<dbReference type="Gene3D" id="3.40.630.70">
    <property type="entry name" value="Leucyl/phenylalanyl-tRNA-protein transferase, C-terminal domain"/>
    <property type="match status" value="1"/>
</dbReference>
<reference evidence="1" key="2">
    <citation type="journal article" date="2015" name="Genome Announc.">
        <title>Draft Genome Sequence of Filamentous Marine Cyanobacterium Lyngbya confervoides Strain BDU141951.</title>
        <authorList>
            <person name="Chandrababunaidu M.M."/>
            <person name="Sen D."/>
            <person name="Tripathy S."/>
        </authorList>
    </citation>
    <scope>NUCLEOTIDE SEQUENCE</scope>
    <source>
        <strain evidence="1">BDU141951</strain>
    </source>
</reference>
<dbReference type="InterPro" id="IPR016181">
    <property type="entry name" value="Acyl_CoA_acyltransferase"/>
</dbReference>
<dbReference type="AlphaFoldDB" id="A0A0C1Y6U3"/>
<proteinExistence type="predicted"/>
<dbReference type="GO" id="GO:0005737">
    <property type="term" value="C:cytoplasm"/>
    <property type="evidence" value="ECO:0007669"/>
    <property type="project" value="TreeGrafter"/>
</dbReference>
<dbReference type="InterPro" id="IPR042203">
    <property type="entry name" value="Leu/Phe-tRNA_Trfase_C"/>
</dbReference>
<dbReference type="EMBL" id="JTHE02000003">
    <property type="protein sequence ID" value="NEV69451.1"/>
    <property type="molecule type" value="Genomic_DNA"/>
</dbReference>
<protein>
    <submittedName>
        <fullName evidence="1">Uncharacterized protein</fullName>
    </submittedName>
</protein>
<dbReference type="InterPro" id="IPR004616">
    <property type="entry name" value="Leu/Phe-tRNA_Trfase"/>
</dbReference>
<dbReference type="PANTHER" id="PTHR30098">
    <property type="entry name" value="LEUCYL/PHENYLALANYL-TRNA--PROTEIN TRANSFERASE"/>
    <property type="match status" value="1"/>
</dbReference>
<dbReference type="SUPFAM" id="SSF55729">
    <property type="entry name" value="Acyl-CoA N-acyltransferases (Nat)"/>
    <property type="match status" value="1"/>
</dbReference>
<organism evidence="1">
    <name type="scientific">Lyngbya confervoides BDU141951</name>
    <dbReference type="NCBI Taxonomy" id="1574623"/>
    <lineage>
        <taxon>Bacteria</taxon>
        <taxon>Bacillati</taxon>
        <taxon>Cyanobacteriota</taxon>
        <taxon>Cyanophyceae</taxon>
        <taxon>Oscillatoriophycideae</taxon>
        <taxon>Oscillatoriales</taxon>
        <taxon>Microcoleaceae</taxon>
        <taxon>Lyngbya</taxon>
    </lineage>
</organism>
<evidence type="ECO:0000313" key="1">
    <source>
        <dbReference type="EMBL" id="NEV69451.1"/>
    </source>
</evidence>
<reference evidence="1" key="1">
    <citation type="submission" date="2014-11" db="EMBL/GenBank/DDBJ databases">
        <authorList>
            <person name="Malar M.C."/>
            <person name="Sen D."/>
            <person name="Tripathy S."/>
        </authorList>
    </citation>
    <scope>NUCLEOTIDE SEQUENCE</scope>
    <source>
        <strain evidence="1">BDU141951</strain>
    </source>
</reference>
<dbReference type="PANTHER" id="PTHR30098:SF2">
    <property type="entry name" value="LEUCYL_PHENYLALANYL-TRNA--PROTEIN TRANSFERASE"/>
    <property type="match status" value="1"/>
</dbReference>
<gene>
    <name evidence="1" type="ORF">QQ91_020350</name>
</gene>